<evidence type="ECO:0000313" key="8">
    <source>
        <dbReference type="Proteomes" id="UP000606044"/>
    </source>
</evidence>
<feature type="transmembrane region" description="Helical" evidence="6">
    <location>
        <begin position="212"/>
        <end position="243"/>
    </location>
</feature>
<sequence length="340" mass="36637">MKALVGLAALVILCAALHLAARLVLPLVFAMLIMALVWPVHRRLAARLPRLVAALVALVIALAVVGALTSMVVWGFGRVGQWAFANAARLQAVYTQVGDWLEGHGFVLAGVVTEHFNVRWMLRLFQDLSGRLHGLASFLVITFLYVLLGLLELDVLGRKLGALGNDTGRFLLDGTRMAARKLRTYMLVRLMVSLATGAAVWAFTLASGLELALAWGAIAFAFNFVPVIGPFAATLLPTLFAIVQFETWQTALFIFACLNVIQFVSGSYLEPRFAGAALAVSPLLVLLSVFFFAFLWGLAGAFIGVPVTIAILSFCSCHPATQRIADLLSGRTSPAPAEMR</sequence>
<keyword evidence="8" id="KW-1185">Reference proteome</keyword>
<comment type="caution">
    <text evidence="7">The sequence shown here is derived from an EMBL/GenBank/DDBJ whole genome shotgun (WGS) entry which is preliminary data.</text>
</comment>
<comment type="subcellular location">
    <subcellularLocation>
        <location evidence="1">Membrane</location>
        <topology evidence="1">Multi-pass membrane protein</topology>
    </subcellularLocation>
</comment>
<accession>A0A917C6Y5</accession>
<keyword evidence="3 6" id="KW-0812">Transmembrane</keyword>
<evidence type="ECO:0000256" key="3">
    <source>
        <dbReference type="ARBA" id="ARBA00022692"/>
    </source>
</evidence>
<evidence type="ECO:0000256" key="4">
    <source>
        <dbReference type="ARBA" id="ARBA00022989"/>
    </source>
</evidence>
<dbReference type="PANTHER" id="PTHR21716:SF64">
    <property type="entry name" value="AI-2 TRANSPORT PROTEIN TQSA"/>
    <property type="match status" value="1"/>
</dbReference>
<keyword evidence="4 6" id="KW-1133">Transmembrane helix</keyword>
<reference evidence="7" key="2">
    <citation type="submission" date="2020-09" db="EMBL/GenBank/DDBJ databases">
        <authorList>
            <person name="Sun Q."/>
            <person name="Sedlacek I."/>
        </authorList>
    </citation>
    <scope>NUCLEOTIDE SEQUENCE</scope>
    <source>
        <strain evidence="7">CCM 7897</strain>
    </source>
</reference>
<dbReference type="InterPro" id="IPR002549">
    <property type="entry name" value="AI-2E-like"/>
</dbReference>
<evidence type="ECO:0000256" key="5">
    <source>
        <dbReference type="ARBA" id="ARBA00023136"/>
    </source>
</evidence>
<feature type="transmembrane region" description="Helical" evidence="6">
    <location>
        <begin position="250"/>
        <end position="269"/>
    </location>
</feature>
<dbReference type="AlphaFoldDB" id="A0A917C6Y5"/>
<dbReference type="Proteomes" id="UP000606044">
    <property type="component" value="Unassembled WGS sequence"/>
</dbReference>
<keyword evidence="5 6" id="KW-0472">Membrane</keyword>
<feature type="transmembrane region" description="Helical" evidence="6">
    <location>
        <begin position="52"/>
        <end position="76"/>
    </location>
</feature>
<reference evidence="7" key="1">
    <citation type="journal article" date="2014" name="Int. J. Syst. Evol. Microbiol.">
        <title>Complete genome sequence of Corynebacterium casei LMG S-19264T (=DSM 44701T), isolated from a smear-ripened cheese.</title>
        <authorList>
            <consortium name="US DOE Joint Genome Institute (JGI-PGF)"/>
            <person name="Walter F."/>
            <person name="Albersmeier A."/>
            <person name="Kalinowski J."/>
            <person name="Ruckert C."/>
        </authorList>
    </citation>
    <scope>NUCLEOTIDE SEQUENCE</scope>
    <source>
        <strain evidence="7">CCM 7897</strain>
    </source>
</reference>
<evidence type="ECO:0000313" key="7">
    <source>
        <dbReference type="EMBL" id="GGF71897.1"/>
    </source>
</evidence>
<feature type="transmembrane region" description="Helical" evidence="6">
    <location>
        <begin position="289"/>
        <end position="314"/>
    </location>
</feature>
<gene>
    <name evidence="7" type="ORF">GCM10007301_34540</name>
</gene>
<protein>
    <submittedName>
        <fullName evidence="7">AI-2E family transporter</fullName>
    </submittedName>
</protein>
<name>A0A917C6Y5_9HYPH</name>
<evidence type="ECO:0000256" key="6">
    <source>
        <dbReference type="SAM" id="Phobius"/>
    </source>
</evidence>
<comment type="similarity">
    <text evidence="2">Belongs to the autoinducer-2 exporter (AI-2E) (TC 2.A.86) family.</text>
</comment>
<organism evidence="7 8">
    <name type="scientific">Azorhizobium oxalatiphilum</name>
    <dbReference type="NCBI Taxonomy" id="980631"/>
    <lineage>
        <taxon>Bacteria</taxon>
        <taxon>Pseudomonadati</taxon>
        <taxon>Pseudomonadota</taxon>
        <taxon>Alphaproteobacteria</taxon>
        <taxon>Hyphomicrobiales</taxon>
        <taxon>Xanthobacteraceae</taxon>
        <taxon>Azorhizobium</taxon>
    </lineage>
</organism>
<evidence type="ECO:0000256" key="2">
    <source>
        <dbReference type="ARBA" id="ARBA00009773"/>
    </source>
</evidence>
<proteinExistence type="inferred from homology"/>
<dbReference type="PANTHER" id="PTHR21716">
    <property type="entry name" value="TRANSMEMBRANE PROTEIN"/>
    <property type="match status" value="1"/>
</dbReference>
<dbReference type="RefSeq" id="WP_188580828.1">
    <property type="nucleotide sequence ID" value="NZ_BMCT01000005.1"/>
</dbReference>
<dbReference type="EMBL" id="BMCT01000005">
    <property type="protein sequence ID" value="GGF71897.1"/>
    <property type="molecule type" value="Genomic_DNA"/>
</dbReference>
<dbReference type="Pfam" id="PF01594">
    <property type="entry name" value="AI-2E_transport"/>
    <property type="match status" value="1"/>
</dbReference>
<feature type="transmembrane region" description="Helical" evidence="6">
    <location>
        <begin position="186"/>
        <end position="206"/>
    </location>
</feature>
<dbReference type="GO" id="GO:0055085">
    <property type="term" value="P:transmembrane transport"/>
    <property type="evidence" value="ECO:0007669"/>
    <property type="project" value="TreeGrafter"/>
</dbReference>
<evidence type="ECO:0000256" key="1">
    <source>
        <dbReference type="ARBA" id="ARBA00004141"/>
    </source>
</evidence>
<feature type="transmembrane region" description="Helical" evidence="6">
    <location>
        <begin position="132"/>
        <end position="151"/>
    </location>
</feature>
<dbReference type="GO" id="GO:0016020">
    <property type="term" value="C:membrane"/>
    <property type="evidence" value="ECO:0007669"/>
    <property type="project" value="UniProtKB-SubCell"/>
</dbReference>
<feature type="transmembrane region" description="Helical" evidence="6">
    <location>
        <begin position="24"/>
        <end position="40"/>
    </location>
</feature>